<dbReference type="AlphaFoldDB" id="B4VYL8"/>
<reference evidence="1 2" key="1">
    <citation type="submission" date="2008-07" db="EMBL/GenBank/DDBJ databases">
        <authorList>
            <person name="Tandeau de Marsac N."/>
            <person name="Ferriera S."/>
            <person name="Johnson J."/>
            <person name="Kravitz S."/>
            <person name="Beeson K."/>
            <person name="Sutton G."/>
            <person name="Rogers Y.-H."/>
            <person name="Friedman R."/>
            <person name="Frazier M."/>
            <person name="Venter J.C."/>
        </authorList>
    </citation>
    <scope>NUCLEOTIDE SEQUENCE [LARGE SCALE GENOMIC DNA]</scope>
    <source>
        <strain evidence="1 2">PCC 7420</strain>
    </source>
</reference>
<accession>B4VYL8</accession>
<evidence type="ECO:0000313" key="2">
    <source>
        <dbReference type="Proteomes" id="UP000003835"/>
    </source>
</evidence>
<evidence type="ECO:0000313" key="1">
    <source>
        <dbReference type="EMBL" id="EDX73061.1"/>
    </source>
</evidence>
<dbReference type="EMBL" id="DS989860">
    <property type="protein sequence ID" value="EDX73061.1"/>
    <property type="molecule type" value="Genomic_DNA"/>
</dbReference>
<keyword evidence="2" id="KW-1185">Reference proteome</keyword>
<name>B4VYL8_9CYAN</name>
<gene>
    <name evidence="1" type="ORF">MC7420_2679</name>
</gene>
<dbReference type="Proteomes" id="UP000003835">
    <property type="component" value="Unassembled WGS sequence"/>
</dbReference>
<dbReference type="HOGENOM" id="CLU_3307878_0_0_3"/>
<sequence length="39" mass="4722">MARIMTVARVAKNKCVNRYEFNCEVWFYKKQPNPKENIT</sequence>
<protein>
    <submittedName>
        <fullName evidence="1">Uncharacterized protein</fullName>
    </submittedName>
</protein>
<organism evidence="1 2">
    <name type="scientific">Coleofasciculus chthonoplastes PCC 7420</name>
    <dbReference type="NCBI Taxonomy" id="118168"/>
    <lineage>
        <taxon>Bacteria</taxon>
        <taxon>Bacillati</taxon>
        <taxon>Cyanobacteriota</taxon>
        <taxon>Cyanophyceae</taxon>
        <taxon>Coleofasciculales</taxon>
        <taxon>Coleofasciculaceae</taxon>
        <taxon>Coleofasciculus</taxon>
    </lineage>
</organism>
<proteinExistence type="predicted"/>